<dbReference type="InterPro" id="IPR043502">
    <property type="entry name" value="DNA/RNA_pol_sf"/>
</dbReference>
<reference evidence="3 4" key="1">
    <citation type="submission" date="2018-05" db="EMBL/GenBank/DDBJ databases">
        <title>Methanosarcina gilichinskyana sp. nov., a novel methanogenic archaeon isolated from Holocene permafrost, North East Russia.</title>
        <authorList>
            <person name="Oshurkova V."/>
            <person name="Meer M."/>
            <person name="Bochkareva O."/>
            <person name="Shcherbakova V."/>
        </authorList>
    </citation>
    <scope>NUCLEOTIDE SEQUENCE [LARGE SCALE GENOMIC DNA]</scope>
    <source>
        <strain evidence="3 4">JL01</strain>
    </source>
</reference>
<dbReference type="GO" id="GO:0006261">
    <property type="term" value="P:DNA-templated DNA replication"/>
    <property type="evidence" value="ECO:0007669"/>
    <property type="project" value="InterPro"/>
</dbReference>
<dbReference type="AlphaFoldDB" id="A0A4P8QYL4"/>
<dbReference type="Proteomes" id="UP000300067">
    <property type="component" value="Chromosome"/>
</dbReference>
<dbReference type="InterPro" id="IPR002298">
    <property type="entry name" value="DNA_polymerase_A"/>
</dbReference>
<keyword evidence="1" id="KW-0235">DNA replication</keyword>
<gene>
    <name evidence="3" type="ORF">DKM28_01005</name>
</gene>
<dbReference type="PANTHER" id="PTHR10133">
    <property type="entry name" value="DNA POLYMERASE I"/>
    <property type="match status" value="1"/>
</dbReference>
<dbReference type="EMBL" id="CP029709">
    <property type="protein sequence ID" value="QCR14819.1"/>
    <property type="molecule type" value="Genomic_DNA"/>
</dbReference>
<dbReference type="RefSeq" id="WP_137726636.1">
    <property type="nucleotide sequence ID" value="NZ_CP029709.1"/>
</dbReference>
<evidence type="ECO:0000259" key="2">
    <source>
        <dbReference type="SMART" id="SM00482"/>
    </source>
</evidence>
<dbReference type="Pfam" id="PF00476">
    <property type="entry name" value="DNA_pol_A"/>
    <property type="match status" value="1"/>
</dbReference>
<dbReference type="InterPro" id="IPR001098">
    <property type="entry name" value="DNA-dir_DNA_pol_A_palm_dom"/>
</dbReference>
<organism evidence="3 4">
    <name type="scientific">Methanosarcina mazei</name>
    <name type="common">Methanosarcina frisia</name>
    <dbReference type="NCBI Taxonomy" id="2209"/>
    <lineage>
        <taxon>Archaea</taxon>
        <taxon>Methanobacteriati</taxon>
        <taxon>Methanobacteriota</taxon>
        <taxon>Stenosarchaea group</taxon>
        <taxon>Methanomicrobia</taxon>
        <taxon>Methanosarcinales</taxon>
        <taxon>Methanosarcinaceae</taxon>
        <taxon>Methanosarcina</taxon>
    </lineage>
</organism>
<sequence length="586" mass="66880">MLSFSDFKRIWVVDFEFRAEPSERQKPVCVVAHEVISGKTLSIWLQDETIPQPYPTTDDDLYIAYFSSAEWNCHLALGWELPKYVLDLFVEFRNITNHSGTVKEAAGLLAACRYFEIESIEQGQKDAARDLILKGSPYSENDKEFIMKYCASDVLETVELFSKMIVHPDFNLGQALFRGEYMKTVAVMEFNGIPVDIELLHKIQSQWDTIKRKLINEVDIYGFYDENCTFKQENFANFITQRGWNWATTDTGKYKLDDDTFKEMALVHPELQPIKELRSLISKLNVKNLIVGSDGRSRAMISPFSTKTGRNAPKGEKSRATDLRPRFMFGLPACLRSLMKPEKGTVLAYIDYSQQEFFIAAVLSKDTAMRFAYDSGDPYLAFAKLAGAAPEDATKHTHKEVRKLFKSCVLGVQYGLGADSLAINIGKPLPYAKELLEHHKRVFKDYWQWGKLYWHTACLDKSVQTCFGWRMKVFGTTNKEMLTVRNFPIQATGAEILRVACILLVENNIKIIAPVHDAIMIECKEETADFEINFAKTLVENASEIVLGSGNRLKTDVDIIYYPNRFIDEKGAETWGKICKVLQDVD</sequence>
<evidence type="ECO:0000313" key="4">
    <source>
        <dbReference type="Proteomes" id="UP000300067"/>
    </source>
</evidence>
<dbReference type="Gene3D" id="3.30.70.370">
    <property type="match status" value="1"/>
</dbReference>
<dbReference type="SMART" id="SM00482">
    <property type="entry name" value="POLAc"/>
    <property type="match status" value="1"/>
</dbReference>
<evidence type="ECO:0000313" key="3">
    <source>
        <dbReference type="EMBL" id="QCR14819.1"/>
    </source>
</evidence>
<protein>
    <submittedName>
        <fullName evidence="3">DNA polymerase I</fullName>
    </submittedName>
</protein>
<dbReference type="GO" id="GO:0003677">
    <property type="term" value="F:DNA binding"/>
    <property type="evidence" value="ECO:0007669"/>
    <property type="project" value="InterPro"/>
</dbReference>
<proteinExistence type="predicted"/>
<feature type="domain" description="DNA-directed DNA polymerase family A palm" evidence="2">
    <location>
        <begin position="335"/>
        <end position="527"/>
    </location>
</feature>
<dbReference type="Gene3D" id="1.10.150.20">
    <property type="entry name" value="5' to 3' exonuclease, C-terminal subdomain"/>
    <property type="match status" value="1"/>
</dbReference>
<name>A0A4P8QYL4_METMZ</name>
<dbReference type="GO" id="GO:0003887">
    <property type="term" value="F:DNA-directed DNA polymerase activity"/>
    <property type="evidence" value="ECO:0007669"/>
    <property type="project" value="InterPro"/>
</dbReference>
<evidence type="ECO:0000256" key="1">
    <source>
        <dbReference type="ARBA" id="ARBA00022705"/>
    </source>
</evidence>
<dbReference type="GO" id="GO:0006302">
    <property type="term" value="P:double-strand break repair"/>
    <property type="evidence" value="ECO:0007669"/>
    <property type="project" value="TreeGrafter"/>
</dbReference>
<accession>A0A4P8QYL4</accession>
<dbReference type="SUPFAM" id="SSF56672">
    <property type="entry name" value="DNA/RNA polymerases"/>
    <property type="match status" value="1"/>
</dbReference>
<dbReference type="PANTHER" id="PTHR10133:SF27">
    <property type="entry name" value="DNA POLYMERASE NU"/>
    <property type="match status" value="1"/>
</dbReference>